<feature type="transmembrane region" description="Helical" evidence="7">
    <location>
        <begin position="59"/>
        <end position="79"/>
    </location>
</feature>
<evidence type="ECO:0000256" key="4">
    <source>
        <dbReference type="ARBA" id="ARBA00022692"/>
    </source>
</evidence>
<dbReference type="GO" id="GO:0005886">
    <property type="term" value="C:plasma membrane"/>
    <property type="evidence" value="ECO:0007669"/>
    <property type="project" value="UniProtKB-SubCell"/>
</dbReference>
<feature type="transmembrane region" description="Helical" evidence="7">
    <location>
        <begin position="241"/>
        <end position="263"/>
    </location>
</feature>
<organism evidence="9 10">
    <name type="scientific">Ornatilinea apprima</name>
    <dbReference type="NCBI Taxonomy" id="1134406"/>
    <lineage>
        <taxon>Bacteria</taxon>
        <taxon>Bacillati</taxon>
        <taxon>Chloroflexota</taxon>
        <taxon>Anaerolineae</taxon>
        <taxon>Anaerolineales</taxon>
        <taxon>Anaerolineaceae</taxon>
        <taxon>Ornatilinea</taxon>
    </lineage>
</organism>
<feature type="transmembrane region" description="Helical" evidence="7">
    <location>
        <begin position="151"/>
        <end position="172"/>
    </location>
</feature>
<proteinExistence type="inferred from homology"/>
<keyword evidence="6 7" id="KW-0472">Membrane</keyword>
<evidence type="ECO:0000313" key="9">
    <source>
        <dbReference type="EMBL" id="KPL73091.1"/>
    </source>
</evidence>
<dbReference type="AlphaFoldDB" id="A0A0P6XUI5"/>
<keyword evidence="4 7" id="KW-0812">Transmembrane</keyword>
<dbReference type="EMBL" id="LGCL01000036">
    <property type="protein sequence ID" value="KPL73091.1"/>
    <property type="molecule type" value="Genomic_DNA"/>
</dbReference>
<evidence type="ECO:0000256" key="1">
    <source>
        <dbReference type="ARBA" id="ARBA00004651"/>
    </source>
</evidence>
<dbReference type="InterPro" id="IPR051393">
    <property type="entry name" value="ABC_transporter_permease"/>
</dbReference>
<feature type="transmembrane region" description="Helical" evidence="7">
    <location>
        <begin position="184"/>
        <end position="206"/>
    </location>
</feature>
<feature type="domain" description="ABC transmembrane type-1" evidence="8">
    <location>
        <begin position="147"/>
        <end position="365"/>
    </location>
</feature>
<dbReference type="Proteomes" id="UP000050417">
    <property type="component" value="Unassembled WGS sequence"/>
</dbReference>
<evidence type="ECO:0000256" key="3">
    <source>
        <dbReference type="ARBA" id="ARBA00022475"/>
    </source>
</evidence>
<keyword evidence="2 7" id="KW-0813">Transport</keyword>
<feature type="transmembrane region" description="Helical" evidence="7">
    <location>
        <begin position="26"/>
        <end position="47"/>
    </location>
</feature>
<dbReference type="InterPro" id="IPR035906">
    <property type="entry name" value="MetI-like_sf"/>
</dbReference>
<dbReference type="SUPFAM" id="SSF161098">
    <property type="entry name" value="MetI-like"/>
    <property type="match status" value="1"/>
</dbReference>
<dbReference type="Gene3D" id="1.10.3720.10">
    <property type="entry name" value="MetI-like"/>
    <property type="match status" value="1"/>
</dbReference>
<reference evidence="9 10" key="1">
    <citation type="submission" date="2015-07" db="EMBL/GenBank/DDBJ databases">
        <title>Genome sequence of Ornatilinea apprima DSM 23815.</title>
        <authorList>
            <person name="Hemp J."/>
            <person name="Ward L.M."/>
            <person name="Pace L.A."/>
            <person name="Fischer W.W."/>
        </authorList>
    </citation>
    <scope>NUCLEOTIDE SEQUENCE [LARGE SCALE GENOMIC DNA]</scope>
    <source>
        <strain evidence="9 10">P3M-1</strain>
    </source>
</reference>
<dbReference type="PANTHER" id="PTHR30193:SF18">
    <property type="entry name" value="OSMOPROTECTIVE COMPOUNDS UPTAKE PERMEASE PROTEIN GGTC"/>
    <property type="match status" value="1"/>
</dbReference>
<comment type="subcellular location">
    <subcellularLocation>
        <location evidence="1 7">Cell membrane</location>
        <topology evidence="1 7">Multi-pass membrane protein</topology>
    </subcellularLocation>
</comment>
<evidence type="ECO:0000256" key="7">
    <source>
        <dbReference type="RuleBase" id="RU363032"/>
    </source>
</evidence>
<accession>A0A0P6XUI5</accession>
<dbReference type="OrthoDB" id="9786413at2"/>
<sequence>MSTKGIGNRESISSPIDWLASSLGRILISIFVPILTFIGLWQGFLFLRDSNAPQIVTALVAIIWGVGGVAILYIVSNWLIEQLPDVWTRRLSPFVFVGPAVAILTWFLFLPTLRTFYLSLFNNNSTVFVGLQNYVAAFTERAMLESFRNNLYWLVIGTSLSVIFGLLIAVLADRSSFESIAKSLIFLPMAISFVGAGVIWRFIYYYRPANMVQTGLLNAIVTLFGGEPQAWTTLLQPWNNFFLIVIMVWLQTGYAMVIFSSAIKGVPEELLEAARVDGANEFQIFFKIIIPQIQGTIITVTTTIVIFSLKIFDVVLVMTGGQYGTEVIATQFYRQFFSNRNFGYGSAISIVLLIAVIPIMIYNLSQFGKREVFK</sequence>
<evidence type="ECO:0000259" key="8">
    <source>
        <dbReference type="PROSITE" id="PS50928"/>
    </source>
</evidence>
<name>A0A0P6XUI5_9CHLR</name>
<dbReference type="InterPro" id="IPR000515">
    <property type="entry name" value="MetI-like"/>
</dbReference>
<dbReference type="Pfam" id="PF00528">
    <property type="entry name" value="BPD_transp_1"/>
    <property type="match status" value="1"/>
</dbReference>
<keyword evidence="3" id="KW-1003">Cell membrane</keyword>
<feature type="transmembrane region" description="Helical" evidence="7">
    <location>
        <begin position="284"/>
        <end position="309"/>
    </location>
</feature>
<dbReference type="RefSeq" id="WP_075063844.1">
    <property type="nucleotide sequence ID" value="NZ_LGCL01000036.1"/>
</dbReference>
<feature type="transmembrane region" description="Helical" evidence="7">
    <location>
        <begin position="342"/>
        <end position="364"/>
    </location>
</feature>
<comment type="caution">
    <text evidence="9">The sequence shown here is derived from an EMBL/GenBank/DDBJ whole genome shotgun (WGS) entry which is preliminary data.</text>
</comment>
<dbReference type="PANTHER" id="PTHR30193">
    <property type="entry name" value="ABC TRANSPORTER PERMEASE PROTEIN"/>
    <property type="match status" value="1"/>
</dbReference>
<dbReference type="CDD" id="cd06261">
    <property type="entry name" value="TM_PBP2"/>
    <property type="match status" value="1"/>
</dbReference>
<dbReference type="GO" id="GO:0055085">
    <property type="term" value="P:transmembrane transport"/>
    <property type="evidence" value="ECO:0007669"/>
    <property type="project" value="InterPro"/>
</dbReference>
<evidence type="ECO:0000313" key="10">
    <source>
        <dbReference type="Proteomes" id="UP000050417"/>
    </source>
</evidence>
<keyword evidence="5 7" id="KW-1133">Transmembrane helix</keyword>
<dbReference type="PROSITE" id="PS50928">
    <property type="entry name" value="ABC_TM1"/>
    <property type="match status" value="1"/>
</dbReference>
<dbReference type="PATRIC" id="fig|1134406.4.peg.1862"/>
<evidence type="ECO:0000256" key="5">
    <source>
        <dbReference type="ARBA" id="ARBA00022989"/>
    </source>
</evidence>
<dbReference type="STRING" id="1134406.ADN00_14990"/>
<evidence type="ECO:0000256" key="2">
    <source>
        <dbReference type="ARBA" id="ARBA00022448"/>
    </source>
</evidence>
<evidence type="ECO:0000256" key="6">
    <source>
        <dbReference type="ARBA" id="ARBA00023136"/>
    </source>
</evidence>
<comment type="similarity">
    <text evidence="7">Belongs to the binding-protein-dependent transport system permease family.</text>
</comment>
<gene>
    <name evidence="9" type="ORF">ADN00_14990</name>
</gene>
<keyword evidence="10" id="KW-1185">Reference proteome</keyword>
<protein>
    <submittedName>
        <fullName evidence="9">ABC transporter</fullName>
    </submittedName>
</protein>
<feature type="transmembrane region" description="Helical" evidence="7">
    <location>
        <begin position="91"/>
        <end position="109"/>
    </location>
</feature>